<feature type="region of interest" description="Disordered" evidence="8">
    <location>
        <begin position="1094"/>
        <end position="1141"/>
    </location>
</feature>
<evidence type="ECO:0000256" key="8">
    <source>
        <dbReference type="SAM" id="MobiDB-lite"/>
    </source>
</evidence>
<name>A0ABD3MVI4_9STRA</name>
<dbReference type="SMART" id="SM00487">
    <property type="entry name" value="DEXDc"/>
    <property type="match status" value="1"/>
</dbReference>
<feature type="region of interest" description="Disordered" evidence="8">
    <location>
        <begin position="1164"/>
        <end position="1218"/>
    </location>
</feature>
<dbReference type="PANTHER" id="PTHR14025:SF20">
    <property type="entry name" value="FANCONI ANEMIA GROUP M PROTEIN"/>
    <property type="match status" value="1"/>
</dbReference>
<dbReference type="InterPro" id="IPR001650">
    <property type="entry name" value="Helicase_C-like"/>
</dbReference>
<evidence type="ECO:0000256" key="7">
    <source>
        <dbReference type="ARBA" id="ARBA00023242"/>
    </source>
</evidence>
<gene>
    <name evidence="11" type="ORF">ACHAW5_001652</name>
</gene>
<keyword evidence="6" id="KW-0067">ATP-binding</keyword>
<keyword evidence="3" id="KW-0547">Nucleotide-binding</keyword>
<evidence type="ECO:0000259" key="10">
    <source>
        <dbReference type="PROSITE" id="PS51194"/>
    </source>
</evidence>
<dbReference type="GO" id="GO:0005634">
    <property type="term" value="C:nucleus"/>
    <property type="evidence" value="ECO:0007669"/>
    <property type="project" value="UniProtKB-SubCell"/>
</dbReference>
<evidence type="ECO:0000256" key="4">
    <source>
        <dbReference type="ARBA" id="ARBA00022801"/>
    </source>
</evidence>
<dbReference type="FunFam" id="3.40.50.300:FF:000861">
    <property type="entry name" value="Fanconi anemia, complementation group M"/>
    <property type="match status" value="1"/>
</dbReference>
<feature type="compositionally biased region" description="Polar residues" evidence="8">
    <location>
        <begin position="1101"/>
        <end position="1114"/>
    </location>
</feature>
<dbReference type="GO" id="GO:0005524">
    <property type="term" value="F:ATP binding"/>
    <property type="evidence" value="ECO:0007669"/>
    <property type="project" value="UniProtKB-KW"/>
</dbReference>
<dbReference type="GO" id="GO:0006310">
    <property type="term" value="P:DNA recombination"/>
    <property type="evidence" value="ECO:0007669"/>
    <property type="project" value="UniProtKB-ARBA"/>
</dbReference>
<dbReference type="EMBL" id="JALLAZ020001689">
    <property type="protein sequence ID" value="KAL3767958.1"/>
    <property type="molecule type" value="Genomic_DNA"/>
</dbReference>
<reference evidence="11 12" key="1">
    <citation type="submission" date="2024-10" db="EMBL/GenBank/DDBJ databases">
        <title>Updated reference genomes for cyclostephanoid diatoms.</title>
        <authorList>
            <person name="Roberts W.R."/>
            <person name="Alverson A.J."/>
        </authorList>
    </citation>
    <scope>NUCLEOTIDE SEQUENCE [LARGE SCALE GENOMIC DNA]</scope>
    <source>
        <strain evidence="11 12">AJA276-08</strain>
    </source>
</reference>
<evidence type="ECO:0000313" key="11">
    <source>
        <dbReference type="EMBL" id="KAL3767958.1"/>
    </source>
</evidence>
<evidence type="ECO:0008006" key="13">
    <source>
        <dbReference type="Google" id="ProtNLM"/>
    </source>
</evidence>
<comment type="subcellular location">
    <subcellularLocation>
        <location evidence="1">Nucleus</location>
    </subcellularLocation>
</comment>
<comment type="caution">
    <text evidence="11">The sequence shown here is derived from an EMBL/GenBank/DDBJ whole genome shotgun (WGS) entry which is preliminary data.</text>
</comment>
<dbReference type="PROSITE" id="PS51192">
    <property type="entry name" value="HELICASE_ATP_BIND_1"/>
    <property type="match status" value="1"/>
</dbReference>
<dbReference type="GO" id="GO:0004386">
    <property type="term" value="F:helicase activity"/>
    <property type="evidence" value="ECO:0007669"/>
    <property type="project" value="UniProtKB-KW"/>
</dbReference>
<feature type="compositionally biased region" description="Polar residues" evidence="8">
    <location>
        <begin position="1194"/>
        <end position="1214"/>
    </location>
</feature>
<feature type="compositionally biased region" description="Acidic residues" evidence="8">
    <location>
        <begin position="1118"/>
        <end position="1131"/>
    </location>
</feature>
<evidence type="ECO:0000313" key="12">
    <source>
        <dbReference type="Proteomes" id="UP001530315"/>
    </source>
</evidence>
<feature type="region of interest" description="Disordered" evidence="8">
    <location>
        <begin position="1035"/>
        <end position="1071"/>
    </location>
</feature>
<feature type="domain" description="Helicase C-terminal" evidence="10">
    <location>
        <begin position="425"/>
        <end position="607"/>
    </location>
</feature>
<feature type="region of interest" description="Disordered" evidence="8">
    <location>
        <begin position="482"/>
        <end position="502"/>
    </location>
</feature>
<feature type="region of interest" description="Disordered" evidence="8">
    <location>
        <begin position="975"/>
        <end position="994"/>
    </location>
</feature>
<dbReference type="Pfam" id="PF00271">
    <property type="entry name" value="Helicase_C"/>
    <property type="match status" value="1"/>
</dbReference>
<dbReference type="GO" id="GO:0006281">
    <property type="term" value="P:DNA repair"/>
    <property type="evidence" value="ECO:0007669"/>
    <property type="project" value="UniProtKB-ARBA"/>
</dbReference>
<evidence type="ECO:0000256" key="3">
    <source>
        <dbReference type="ARBA" id="ARBA00022741"/>
    </source>
</evidence>
<feature type="compositionally biased region" description="Low complexity" evidence="8">
    <location>
        <begin position="482"/>
        <end position="493"/>
    </location>
</feature>
<feature type="compositionally biased region" description="Basic and acidic residues" evidence="8">
    <location>
        <begin position="34"/>
        <end position="44"/>
    </location>
</feature>
<accession>A0ABD3MVI4</accession>
<feature type="compositionally biased region" description="Acidic residues" evidence="8">
    <location>
        <begin position="1058"/>
        <end position="1069"/>
    </location>
</feature>
<dbReference type="Pfam" id="PF04851">
    <property type="entry name" value="ResIII"/>
    <property type="match status" value="1"/>
</dbReference>
<keyword evidence="7" id="KW-0539">Nucleus</keyword>
<sequence length="1550" mass="173026">MPSTAECAVPPSSHRPDDDEEDDHPPRGFFDPRGGARRDGKREGGGGGGRKSDGPPFVEGPVPILADARDSWVYPLDEKYPERLYQLQISKSAILHNTLVSLPTGLGKTLIAAVVMYNFYRWYPTGKVVFCAPTRPLVSQQIHACYKIMGIPERHTAEISGRSKPESRDAMWRNKRVFFCTPQTLVKDVEEGRCDASKIVCVVMDEAHRATGEHANSVLVRLIEASGAKFRLVGLSATPGTDIKSIQAICDRLKISRIEARVEDDPDVKRYIHHREEEVIVVKQPDVVKSLDGKFAELIMPILTRLRAERVSQRLHYDSGTLNQWSVIQANKEYVERTGDYRLNGQFNILRELVNARILLKAHGVQMARTKLSEAASKPYMKYTSKQPEFESLMRDMTMASGARQDDASGTGTLDGFENNPKLFKLVEVLREHFERKQATGQSTRVIVFSQWRESVGEIVQMLTSQNSSLLKPAQFIGQASKKSVGAGKKGSSNYSTGQDTAGMNQAQQQKVLQQFSDGIYNILVCTCVGEEGLDIGDVDLIVNFDVMKSPIRSIQRNGRTGRKRNGRVVFLVAEHEEKSYRQSVTNSNKIARALRDPSVFTLCNNAPMFQIEPELVRKKLNVATFRLSQVGGHTPKARGLIGGSKKKPVQSKAIESDWRLDLIEEEERVNLFGHLPRSSCRDYEKSSNEFPISLKRRYLNLRNQSVFMKMLLKGQVENAVMAVGRSSTVVKELETIYCMGNSHQEERSRLNNVSDDVGVKEINVDFDCDCTSREEGHSNSLGTENLESKSISPDNTLDGIFGPIIQVKWDVGVDPSQLASLFDAEHHRNCAVIAPHGTFYASSDEDVESASSSALSEMSFNNNDDLCAFFDNNNTIDSRVPQKSQISVMKTPHSDHSSNGDVGADGRDVGTKYQIYEDSNDDPASSDKCAVSSTCLQTAVVTDREIHASSHSYGNASTERNGLVCEKEYINTQSPLSPAHEHNQSSSSLAKRRLQRPYEEIADKENFKMQNMLDGCEYDHIKASHADHRDITIHSQNQVKSPVMTTFRLPTPPPSSDEGDDDCSDEVSELQNNQSLALSLAEETIDLLVESTVPEEETGSSKGVTFFQLPTQYSSSEGEEEDDDDSEESIEPPPARVFSTKNNFLLPADETDKAVTTASGENIAAGLKGQPPLDQCLTNATESKHPGAEDLTDTPQKAQSTLDNTSDLNNVTDTPLPRRQTFSQQLNSFDSLTDTPLHPRQTFGQQRKSLDSLTDTPLERPKNAGQRKRLRAAPIKYNSTKPEGMCAEKVSENDRIRKRIEDKYLCRFLDTEAANDDSEDSDEEEAIKQIEDDEMSHDSFINDTSQLGYTQDDLDCAIADSVVEDCDHEEPFLHRQVFHQREMESQMKTPILNRRMKNRASETQDSEHSQKGLGNMNFIRSVLDHHRAGGDSDQLEEEYHRLAGIDQSQIDSPIQMRAKSDIPSLGPRDNNRAVSTFAIRDGLGLQHHQMDCVPVRHSPTVVPSTAAQSRPIELTAEQRAMIEAKRVEALKRRQLRTQQMATPFNPYAK</sequence>
<dbReference type="PROSITE" id="PS51194">
    <property type="entry name" value="HELICASE_CTER"/>
    <property type="match status" value="1"/>
</dbReference>
<organism evidence="11 12">
    <name type="scientific">Stephanodiscus triporus</name>
    <dbReference type="NCBI Taxonomy" id="2934178"/>
    <lineage>
        <taxon>Eukaryota</taxon>
        <taxon>Sar</taxon>
        <taxon>Stramenopiles</taxon>
        <taxon>Ochrophyta</taxon>
        <taxon>Bacillariophyta</taxon>
        <taxon>Coscinodiscophyceae</taxon>
        <taxon>Thalassiosirophycidae</taxon>
        <taxon>Stephanodiscales</taxon>
        <taxon>Stephanodiscaceae</taxon>
        <taxon>Stephanodiscus</taxon>
    </lineage>
</organism>
<evidence type="ECO:0000259" key="9">
    <source>
        <dbReference type="PROSITE" id="PS51192"/>
    </source>
</evidence>
<dbReference type="SUPFAM" id="SSF52540">
    <property type="entry name" value="P-loop containing nucleoside triphosphate hydrolases"/>
    <property type="match status" value="1"/>
</dbReference>
<keyword evidence="12" id="KW-1185">Reference proteome</keyword>
<keyword evidence="4" id="KW-0378">Hydrolase</keyword>
<evidence type="ECO:0000256" key="2">
    <source>
        <dbReference type="ARBA" id="ARBA00009889"/>
    </source>
</evidence>
<evidence type="ECO:0000256" key="1">
    <source>
        <dbReference type="ARBA" id="ARBA00004123"/>
    </source>
</evidence>
<evidence type="ECO:0000256" key="5">
    <source>
        <dbReference type="ARBA" id="ARBA00022806"/>
    </source>
</evidence>
<feature type="region of interest" description="Disordered" evidence="8">
    <location>
        <begin position="1230"/>
        <end position="1270"/>
    </location>
</feature>
<comment type="similarity">
    <text evidence="2">Belongs to the DEAD box helicase family. DEAH subfamily. FANCM sub-subfamily.</text>
</comment>
<dbReference type="PANTHER" id="PTHR14025">
    <property type="entry name" value="FANCONI ANEMIA GROUP M FANCM FAMILY MEMBER"/>
    <property type="match status" value="1"/>
</dbReference>
<protein>
    <recommendedName>
        <fullName evidence="13">Fanconi anemia group M protein</fullName>
    </recommendedName>
</protein>
<feature type="compositionally biased region" description="Polar residues" evidence="8">
    <location>
        <begin position="1035"/>
        <end position="1045"/>
    </location>
</feature>
<dbReference type="GO" id="GO:0016787">
    <property type="term" value="F:hydrolase activity"/>
    <property type="evidence" value="ECO:0007669"/>
    <property type="project" value="UniProtKB-KW"/>
</dbReference>
<keyword evidence="5" id="KW-0347">Helicase</keyword>
<dbReference type="Proteomes" id="UP001530315">
    <property type="component" value="Unassembled WGS sequence"/>
</dbReference>
<feature type="compositionally biased region" description="Polar residues" evidence="8">
    <location>
        <begin position="1243"/>
        <end position="1256"/>
    </location>
</feature>
<dbReference type="CDD" id="cd18033">
    <property type="entry name" value="DEXDc_FANCM"/>
    <property type="match status" value="1"/>
</dbReference>
<dbReference type="InterPro" id="IPR044749">
    <property type="entry name" value="FANCM_DEXDc"/>
</dbReference>
<dbReference type="InterPro" id="IPR027417">
    <property type="entry name" value="P-loop_NTPase"/>
</dbReference>
<dbReference type="SMART" id="SM00490">
    <property type="entry name" value="HELICc"/>
    <property type="match status" value="1"/>
</dbReference>
<dbReference type="InterPro" id="IPR014001">
    <property type="entry name" value="Helicase_ATP-bd"/>
</dbReference>
<evidence type="ECO:0000256" key="6">
    <source>
        <dbReference type="ARBA" id="ARBA00022840"/>
    </source>
</evidence>
<dbReference type="InterPro" id="IPR006935">
    <property type="entry name" value="Helicase/UvrB_N"/>
</dbReference>
<dbReference type="Gene3D" id="3.40.50.300">
    <property type="entry name" value="P-loop containing nucleotide triphosphate hydrolases"/>
    <property type="match status" value="2"/>
</dbReference>
<proteinExistence type="inferred from homology"/>
<feature type="region of interest" description="Disordered" evidence="8">
    <location>
        <begin position="1"/>
        <end position="60"/>
    </location>
</feature>
<feature type="domain" description="Helicase ATP-binding" evidence="9">
    <location>
        <begin position="89"/>
        <end position="257"/>
    </location>
</feature>